<accession>R9GUA4</accession>
<gene>
    <name evidence="1" type="ORF">ADIARSV_1568</name>
</gene>
<dbReference type="SUPFAM" id="SSF101874">
    <property type="entry name" value="YceI-like"/>
    <property type="match status" value="1"/>
</dbReference>
<dbReference type="STRING" id="1150600.ADIARSV_1568"/>
<protein>
    <recommendedName>
        <fullName evidence="3">Lipid/polyisoprenoid-binding YceI-like domain-containing protein</fullName>
    </recommendedName>
</protein>
<comment type="caution">
    <text evidence="1">The sequence shown here is derived from an EMBL/GenBank/DDBJ whole genome shotgun (WGS) entry which is preliminary data.</text>
</comment>
<dbReference type="eggNOG" id="COG2353">
    <property type="taxonomic scope" value="Bacteria"/>
</dbReference>
<dbReference type="Proteomes" id="UP000014174">
    <property type="component" value="Unassembled WGS sequence"/>
</dbReference>
<evidence type="ECO:0000313" key="2">
    <source>
        <dbReference type="Proteomes" id="UP000014174"/>
    </source>
</evidence>
<organism evidence="1 2">
    <name type="scientific">Arcticibacter svalbardensis MN12-7</name>
    <dbReference type="NCBI Taxonomy" id="1150600"/>
    <lineage>
        <taxon>Bacteria</taxon>
        <taxon>Pseudomonadati</taxon>
        <taxon>Bacteroidota</taxon>
        <taxon>Sphingobacteriia</taxon>
        <taxon>Sphingobacteriales</taxon>
        <taxon>Sphingobacteriaceae</taxon>
        <taxon>Arcticibacter</taxon>
    </lineage>
</organism>
<dbReference type="InterPro" id="IPR036761">
    <property type="entry name" value="TTHA0802/YceI-like_sf"/>
</dbReference>
<sequence>MLAFRQKRTAMKRLFIFYITLSSLLLYSFTGYKLAEAPPVSTKWVVLNGGSLRVKGSTNVNTFACEITGYSRPDTINVYRKIAGREGIPLKGRLGLDVKLFDCHHAMMTADLRKTLKAKEYPQLKISFVSLAKLPSLNTQESKIKGIVDIELAGRAKRFDINYTFKLDNQGNIRLLGEQDVNFSDFDLKPPRKLGGMIQTDNKLSVEFQLTMKILRN</sequence>
<dbReference type="Gene3D" id="2.40.128.110">
    <property type="entry name" value="Lipid/polyisoprenoid-binding, YceI-like"/>
    <property type="match status" value="1"/>
</dbReference>
<reference evidence="1 2" key="1">
    <citation type="journal article" date="2013" name="Genome Announc.">
        <title>Draft Genome Sequence of Arcticibacter svalbardensis Strain MN12-7T, a Member of the Family Sphingobacteriaceae Isolated from an Arctic Soil Sample.</title>
        <authorList>
            <person name="Shivaji S."/>
            <person name="Ara S."/>
            <person name="Prasad S."/>
            <person name="Manasa B.P."/>
            <person name="Begum Z."/>
            <person name="Singh A."/>
            <person name="Kumar Pinnaka A."/>
        </authorList>
    </citation>
    <scope>NUCLEOTIDE SEQUENCE [LARGE SCALE GENOMIC DNA]</scope>
    <source>
        <strain evidence="1 2">MN12-7</strain>
    </source>
</reference>
<keyword evidence="2" id="KW-1185">Reference proteome</keyword>
<dbReference type="EMBL" id="AQPN01000062">
    <property type="protein sequence ID" value="EOR95248.1"/>
    <property type="molecule type" value="Genomic_DNA"/>
</dbReference>
<evidence type="ECO:0008006" key="3">
    <source>
        <dbReference type="Google" id="ProtNLM"/>
    </source>
</evidence>
<name>R9GUA4_9SPHI</name>
<proteinExistence type="predicted"/>
<evidence type="ECO:0000313" key="1">
    <source>
        <dbReference type="EMBL" id="EOR95248.1"/>
    </source>
</evidence>
<dbReference type="AlphaFoldDB" id="R9GUA4"/>